<evidence type="ECO:0000313" key="2">
    <source>
        <dbReference type="EMBL" id="EKS39923.1"/>
    </source>
</evidence>
<evidence type="ECO:0000256" key="1">
    <source>
        <dbReference type="SAM" id="MobiDB-lite"/>
    </source>
</evidence>
<evidence type="ECO:0008006" key="4">
    <source>
        <dbReference type="Google" id="ProtNLM"/>
    </source>
</evidence>
<gene>
    <name evidence="2" type="ORF">HMPREF9696_00935</name>
</gene>
<dbReference type="RefSeq" id="WP_002711801.1">
    <property type="nucleotide sequence ID" value="NZ_KB375281.1"/>
</dbReference>
<name>K8PNI6_9BRAD</name>
<accession>K8PNI6</accession>
<dbReference type="AlphaFoldDB" id="K8PNI6"/>
<dbReference type="HOGENOM" id="CLU_2646420_0_0_5"/>
<reference evidence="2 3" key="1">
    <citation type="submission" date="2012-04" db="EMBL/GenBank/DDBJ databases">
        <title>The Genome Sequence of Afipia clevelandensis ATCC 49720.</title>
        <authorList>
            <consortium name="The Broad Institute Genome Sequencing Platform"/>
            <person name="Earl A."/>
            <person name="Ward D."/>
            <person name="Feldgarden M."/>
            <person name="Gevers D."/>
            <person name="Huys G."/>
            <person name="Walker B."/>
            <person name="Young S.K."/>
            <person name="Zeng Q."/>
            <person name="Gargeya S."/>
            <person name="Fitzgerald M."/>
            <person name="Haas B."/>
            <person name="Abouelleil A."/>
            <person name="Alvarado L."/>
            <person name="Arachchi H.M."/>
            <person name="Berlin A."/>
            <person name="Chapman S.B."/>
            <person name="Goldberg J."/>
            <person name="Griggs A."/>
            <person name="Gujja S."/>
            <person name="Hansen M."/>
            <person name="Howarth C."/>
            <person name="Imamovic A."/>
            <person name="Larimer J."/>
            <person name="McCowen C."/>
            <person name="Montmayeur A."/>
            <person name="Murphy C."/>
            <person name="Neiman D."/>
            <person name="Pearson M."/>
            <person name="Priest M."/>
            <person name="Roberts A."/>
            <person name="Saif S."/>
            <person name="Shea T."/>
            <person name="Sisk P."/>
            <person name="Sykes S."/>
            <person name="Wortman J."/>
            <person name="Nusbaum C."/>
            <person name="Birren B."/>
        </authorList>
    </citation>
    <scope>NUCLEOTIDE SEQUENCE [LARGE SCALE GENOMIC DNA]</scope>
    <source>
        <strain evidence="2 3">ATCC 49720</strain>
    </source>
</reference>
<proteinExistence type="predicted"/>
<dbReference type="Proteomes" id="UP000001095">
    <property type="component" value="Unassembled WGS sequence"/>
</dbReference>
<dbReference type="EMBL" id="AGWY01000005">
    <property type="protein sequence ID" value="EKS39923.1"/>
    <property type="molecule type" value="Genomic_DNA"/>
</dbReference>
<evidence type="ECO:0000313" key="3">
    <source>
        <dbReference type="Proteomes" id="UP000001095"/>
    </source>
</evidence>
<keyword evidence="3" id="KW-1185">Reference proteome</keyword>
<comment type="caution">
    <text evidence="2">The sequence shown here is derived from an EMBL/GenBank/DDBJ whole genome shotgun (WGS) entry which is preliminary data.</text>
</comment>
<protein>
    <recommendedName>
        <fullName evidence="4">GcrA cell cycle regulator</fullName>
    </recommendedName>
</protein>
<sequence>MRTHVTNRTWSDADNERFKALRAEGVSPHRMSVIFKRTTAAVKQKARQLGMPFPRKQQFSINRSKNEAQGDGFYRP</sequence>
<organism evidence="2 3">
    <name type="scientific">Afipia clevelandensis ATCC 49720</name>
    <dbReference type="NCBI Taxonomy" id="883079"/>
    <lineage>
        <taxon>Bacteria</taxon>
        <taxon>Pseudomonadati</taxon>
        <taxon>Pseudomonadota</taxon>
        <taxon>Alphaproteobacteria</taxon>
        <taxon>Hyphomicrobiales</taxon>
        <taxon>Nitrobacteraceae</taxon>
        <taxon>Afipia</taxon>
    </lineage>
</organism>
<dbReference type="PATRIC" id="fig|883079.3.peg.952"/>
<feature type="region of interest" description="Disordered" evidence="1">
    <location>
        <begin position="55"/>
        <end position="76"/>
    </location>
</feature>